<dbReference type="InterPro" id="IPR019734">
    <property type="entry name" value="TPR_rpt"/>
</dbReference>
<dbReference type="AlphaFoldDB" id="A0A814QUT4"/>
<dbReference type="Pfam" id="PF13374">
    <property type="entry name" value="TPR_10"/>
    <property type="match status" value="1"/>
</dbReference>
<gene>
    <name evidence="3" type="ORF">EDS130_LOCUS21255</name>
</gene>
<evidence type="ECO:0000313" key="4">
    <source>
        <dbReference type="Proteomes" id="UP000663852"/>
    </source>
</evidence>
<dbReference type="InterPro" id="IPR011990">
    <property type="entry name" value="TPR-like_helical_dom_sf"/>
</dbReference>
<evidence type="ECO:0000256" key="2">
    <source>
        <dbReference type="ARBA" id="ARBA00022803"/>
    </source>
</evidence>
<proteinExistence type="predicted"/>
<keyword evidence="2" id="KW-0802">TPR repeat</keyword>
<reference evidence="3" key="1">
    <citation type="submission" date="2021-02" db="EMBL/GenBank/DDBJ databases">
        <authorList>
            <person name="Nowell W R."/>
        </authorList>
    </citation>
    <scope>NUCLEOTIDE SEQUENCE</scope>
</reference>
<keyword evidence="1" id="KW-0677">Repeat</keyword>
<protein>
    <recommendedName>
        <fullName evidence="5">Tetratricopeptide repeat protein</fullName>
    </recommendedName>
</protein>
<dbReference type="Gene3D" id="1.25.40.10">
    <property type="entry name" value="Tetratricopeptide repeat domain"/>
    <property type="match status" value="2"/>
</dbReference>
<dbReference type="Proteomes" id="UP000663852">
    <property type="component" value="Unassembled WGS sequence"/>
</dbReference>
<dbReference type="EMBL" id="CAJNOJ010000107">
    <property type="protein sequence ID" value="CAF1124908.1"/>
    <property type="molecule type" value="Genomic_DNA"/>
</dbReference>
<dbReference type="SUPFAM" id="SSF48452">
    <property type="entry name" value="TPR-like"/>
    <property type="match status" value="1"/>
</dbReference>
<dbReference type="PANTHER" id="PTHR45641:SF19">
    <property type="entry name" value="NEPHROCYSTIN-3"/>
    <property type="match status" value="1"/>
</dbReference>
<accession>A0A814QUT4</accession>
<sequence length="627" mass="71059">MGSNSCLNFARLTYLFGKWELLKHFYKKCLEIEKDHEHLAIIHSDLALVELQLGHYDEASTYFRSIEPKQVTSIKENKPTAFTYNNTGIMLHRRRSFNVAVQSFQNALAAYAAESGNNKGLLGTIYHNITAIHNEKSNYKEARDNIERCLGIRAAILPKLHPTLAVTYNCKAITYYINGSCDKAIEYAQRAVDIDRNVLAEDHPQTILHTRNLNSFKNKHYDGTVSFDAIIPINEFLWRTSRISICVLATAVLDTLQISCSRLFDSAMLESLWIKSKSQKGFPKQFQAVFNVTVVQSSDLVTQGVQSLLYDYVNLRVRYDYQGWLSKQNETNMIIYKPQGAEPDSPAANDYVMYNFRPDYPAITKNDCWYSSNPMRSIGPFPFTWYSETGNYYQIKEWFPLPTGMVNKGEEWIPELQTNAVRYDSEKICYLRRSGIGKVPCLSYFETDNGPAKIITARAAVGSYDSDSYVITVYLSFINGIPSEAEHLFDLPDHWPAYCGNANTGFTVNPVRGFVVTPQGGDGFALQLNTPPVRELGDQVKIEFKLNPSWYYNGTKCTTFKPIVFNKDNWQTPQQVDMSFTDYGCCSYIIEANGGGYDWQYQSSSFVVYGCEGEAGYGCTGKYPCGG</sequence>
<organism evidence="3 4">
    <name type="scientific">Adineta ricciae</name>
    <name type="common">Rotifer</name>
    <dbReference type="NCBI Taxonomy" id="249248"/>
    <lineage>
        <taxon>Eukaryota</taxon>
        <taxon>Metazoa</taxon>
        <taxon>Spiralia</taxon>
        <taxon>Gnathifera</taxon>
        <taxon>Rotifera</taxon>
        <taxon>Eurotatoria</taxon>
        <taxon>Bdelloidea</taxon>
        <taxon>Adinetida</taxon>
        <taxon>Adinetidae</taxon>
        <taxon>Adineta</taxon>
    </lineage>
</organism>
<evidence type="ECO:0008006" key="5">
    <source>
        <dbReference type="Google" id="ProtNLM"/>
    </source>
</evidence>
<dbReference type="PANTHER" id="PTHR45641">
    <property type="entry name" value="TETRATRICOPEPTIDE REPEAT PROTEIN (AFU_ORTHOLOGUE AFUA_6G03870)"/>
    <property type="match status" value="1"/>
</dbReference>
<comment type="caution">
    <text evidence="3">The sequence shown here is derived from an EMBL/GenBank/DDBJ whole genome shotgun (WGS) entry which is preliminary data.</text>
</comment>
<name>A0A814QUT4_ADIRI</name>
<evidence type="ECO:0000313" key="3">
    <source>
        <dbReference type="EMBL" id="CAF1124908.1"/>
    </source>
</evidence>
<evidence type="ECO:0000256" key="1">
    <source>
        <dbReference type="ARBA" id="ARBA00022737"/>
    </source>
</evidence>
<dbReference type="SMART" id="SM00028">
    <property type="entry name" value="TPR"/>
    <property type="match status" value="5"/>
</dbReference>